<dbReference type="SUPFAM" id="SSF52540">
    <property type="entry name" value="P-loop containing nucleoside triphosphate hydrolases"/>
    <property type="match status" value="1"/>
</dbReference>
<gene>
    <name evidence="8" type="ORF">PHLCEN_2v9321</name>
</gene>
<dbReference type="GO" id="GO:0000724">
    <property type="term" value="P:double-strand break repair via homologous recombination"/>
    <property type="evidence" value="ECO:0007669"/>
    <property type="project" value="TreeGrafter"/>
</dbReference>
<comment type="similarity">
    <text evidence="1">Belongs to the helicase family. RecQ subfamily.</text>
</comment>
<reference evidence="8 9" key="1">
    <citation type="submission" date="2018-02" db="EMBL/GenBank/DDBJ databases">
        <title>Genome sequence of the basidiomycete white-rot fungus Phlebia centrifuga.</title>
        <authorList>
            <person name="Granchi Z."/>
            <person name="Peng M."/>
            <person name="de Vries R.P."/>
            <person name="Hilden K."/>
            <person name="Makela M.R."/>
            <person name="Grigoriev I."/>
            <person name="Riley R."/>
        </authorList>
    </citation>
    <scope>NUCLEOTIDE SEQUENCE [LARGE SCALE GENOMIC DNA]</scope>
    <source>
        <strain evidence="8 9">FBCC195</strain>
    </source>
</reference>
<dbReference type="GO" id="GO:0005737">
    <property type="term" value="C:cytoplasm"/>
    <property type="evidence" value="ECO:0007669"/>
    <property type="project" value="TreeGrafter"/>
</dbReference>
<evidence type="ECO:0000313" key="9">
    <source>
        <dbReference type="Proteomes" id="UP000186601"/>
    </source>
</evidence>
<dbReference type="GO" id="GO:0043138">
    <property type="term" value="F:3'-5' DNA helicase activity"/>
    <property type="evidence" value="ECO:0007669"/>
    <property type="project" value="UniProtKB-EC"/>
</dbReference>
<evidence type="ECO:0000259" key="7">
    <source>
        <dbReference type="PROSITE" id="PS51194"/>
    </source>
</evidence>
<dbReference type="PROSITE" id="PS51194">
    <property type="entry name" value="HELICASE_CTER"/>
    <property type="match status" value="1"/>
</dbReference>
<comment type="caution">
    <text evidence="8">The sequence shown here is derived from an EMBL/GenBank/DDBJ whole genome shotgun (WGS) entry which is preliminary data.</text>
</comment>
<dbReference type="Proteomes" id="UP000186601">
    <property type="component" value="Unassembled WGS sequence"/>
</dbReference>
<feature type="region of interest" description="Disordered" evidence="6">
    <location>
        <begin position="430"/>
        <end position="456"/>
    </location>
</feature>
<dbReference type="EMBL" id="MLYV02000925">
    <property type="protein sequence ID" value="PSR75136.1"/>
    <property type="molecule type" value="Genomic_DNA"/>
</dbReference>
<proteinExistence type="inferred from homology"/>
<keyword evidence="2" id="KW-0238">DNA-binding</keyword>
<dbReference type="PANTHER" id="PTHR13710">
    <property type="entry name" value="DNA HELICASE RECQ FAMILY MEMBER"/>
    <property type="match status" value="1"/>
</dbReference>
<evidence type="ECO:0000256" key="4">
    <source>
        <dbReference type="ARBA" id="ARBA00034617"/>
    </source>
</evidence>
<evidence type="ECO:0000256" key="2">
    <source>
        <dbReference type="ARBA" id="ARBA00023125"/>
    </source>
</evidence>
<dbReference type="CDD" id="cd18785">
    <property type="entry name" value="SF2_C"/>
    <property type="match status" value="1"/>
</dbReference>
<feature type="compositionally biased region" description="Polar residues" evidence="6">
    <location>
        <begin position="434"/>
        <end position="446"/>
    </location>
</feature>
<dbReference type="GO" id="GO:0009378">
    <property type="term" value="F:four-way junction helicase activity"/>
    <property type="evidence" value="ECO:0007669"/>
    <property type="project" value="TreeGrafter"/>
</dbReference>
<dbReference type="EC" id="5.6.2.4" evidence="5"/>
<keyword evidence="3" id="KW-0413">Isomerase</keyword>
<dbReference type="InterPro" id="IPR027417">
    <property type="entry name" value="P-loop_NTPase"/>
</dbReference>
<dbReference type="AlphaFoldDB" id="A0A2R6NR64"/>
<organism evidence="8 9">
    <name type="scientific">Hermanssonia centrifuga</name>
    <dbReference type="NCBI Taxonomy" id="98765"/>
    <lineage>
        <taxon>Eukaryota</taxon>
        <taxon>Fungi</taxon>
        <taxon>Dikarya</taxon>
        <taxon>Basidiomycota</taxon>
        <taxon>Agaricomycotina</taxon>
        <taxon>Agaricomycetes</taxon>
        <taxon>Polyporales</taxon>
        <taxon>Meruliaceae</taxon>
        <taxon>Hermanssonia</taxon>
    </lineage>
</organism>
<dbReference type="STRING" id="98765.A0A2R6NR64"/>
<sequence length="456" mass="51230">MKKESLWTVARSGIDMILLSPEQLATKGFENLINDSELSCRICGFLVDEMHLINTWGKGFRKKFTQIGPLQSGLGGYSFPDFHWIVTENRKTIIFAPTISLGFRILADLWHKAPITPDRSKRLRLYNSLNPESFNEKSRHLFRNDPEAQVLIATDCLMQGVDFPNVQDVVIAGEPDEADEEEQKKGRAGRDRTVVQDARCILYYTKNALKTADHIVQGSRNQKKNEPSMGVSMARMLLAPCKTVEQDALYDNPVSDSPCTCQSCQVNPPPSYDTCICSGCITEDIPDLRRKKAKHINLVPRKHRLSRPMRKLGTDYLQEVRFHIYLTDRGNIRTLYVPPDVYLPDTTIKLLLDRFALLQSQNDLADTTKHTTYLVPFLDKLWGAICDLREIFDAMRTNKAWDRANGVLSGLGFDAEIEGGEGSNSEVDEIGGSADQNVGHQESSAAPNVAIVPTTR</sequence>
<dbReference type="PANTHER" id="PTHR13710:SF105">
    <property type="entry name" value="ATP-DEPENDENT DNA HELICASE Q1"/>
    <property type="match status" value="1"/>
</dbReference>
<keyword evidence="9" id="KW-1185">Reference proteome</keyword>
<dbReference type="Pfam" id="PF00271">
    <property type="entry name" value="Helicase_C"/>
    <property type="match status" value="1"/>
</dbReference>
<dbReference type="OrthoDB" id="2790700at2759"/>
<dbReference type="SMART" id="SM00490">
    <property type="entry name" value="HELICc"/>
    <property type="match status" value="1"/>
</dbReference>
<dbReference type="GO" id="GO:0005694">
    <property type="term" value="C:chromosome"/>
    <property type="evidence" value="ECO:0007669"/>
    <property type="project" value="TreeGrafter"/>
</dbReference>
<dbReference type="InterPro" id="IPR001650">
    <property type="entry name" value="Helicase_C-like"/>
</dbReference>
<evidence type="ECO:0000256" key="5">
    <source>
        <dbReference type="ARBA" id="ARBA00034808"/>
    </source>
</evidence>
<evidence type="ECO:0000256" key="3">
    <source>
        <dbReference type="ARBA" id="ARBA00023235"/>
    </source>
</evidence>
<evidence type="ECO:0000256" key="1">
    <source>
        <dbReference type="ARBA" id="ARBA00005446"/>
    </source>
</evidence>
<protein>
    <recommendedName>
        <fullName evidence="5">DNA 3'-5' helicase</fullName>
        <ecNumber evidence="5">5.6.2.4</ecNumber>
    </recommendedName>
</protein>
<accession>A0A2R6NR64</accession>
<evidence type="ECO:0000256" key="6">
    <source>
        <dbReference type="SAM" id="MobiDB-lite"/>
    </source>
</evidence>
<evidence type="ECO:0000313" key="8">
    <source>
        <dbReference type="EMBL" id="PSR75136.1"/>
    </source>
</evidence>
<comment type="catalytic activity">
    <reaction evidence="4">
        <text>Couples ATP hydrolysis with the unwinding of duplex DNA by translocating in the 3'-5' direction.</text>
        <dbReference type="EC" id="5.6.2.4"/>
    </reaction>
</comment>
<name>A0A2R6NR64_9APHY</name>
<dbReference type="Gene3D" id="3.40.50.300">
    <property type="entry name" value="P-loop containing nucleotide triphosphate hydrolases"/>
    <property type="match status" value="2"/>
</dbReference>
<feature type="domain" description="Helicase C-terminal" evidence="7">
    <location>
        <begin position="78"/>
        <end position="237"/>
    </location>
</feature>
<dbReference type="GO" id="GO:0003677">
    <property type="term" value="F:DNA binding"/>
    <property type="evidence" value="ECO:0007669"/>
    <property type="project" value="UniProtKB-KW"/>
</dbReference>